<dbReference type="EMBL" id="CP004387">
    <property type="protein sequence ID" value="AJD46440.1"/>
    <property type="molecule type" value="Genomic_DNA"/>
</dbReference>
<reference evidence="3 4" key="1">
    <citation type="journal article" date="2012" name="J. Bacteriol.">
        <title>Genome sequence of an alkane-degrading bacterium, Alcanivorax pacificus type strain W11-5, isolated from deep sea sediment.</title>
        <authorList>
            <person name="Lai Q."/>
            <person name="Shao Z."/>
        </authorList>
    </citation>
    <scope>NUCLEOTIDE SEQUENCE [LARGE SCALE GENOMIC DNA]</scope>
    <source>
        <strain evidence="3 4">W11-5</strain>
    </source>
</reference>
<evidence type="ECO:0000256" key="2">
    <source>
        <dbReference type="SAM" id="SignalP"/>
    </source>
</evidence>
<gene>
    <name evidence="3" type="ORF">S7S_00080</name>
</gene>
<dbReference type="PROSITE" id="PS51257">
    <property type="entry name" value="PROKAR_LIPOPROTEIN"/>
    <property type="match status" value="1"/>
</dbReference>
<feature type="region of interest" description="Disordered" evidence="1">
    <location>
        <begin position="54"/>
        <end position="125"/>
    </location>
</feature>
<evidence type="ECO:0000313" key="3">
    <source>
        <dbReference type="EMBL" id="AJD46440.1"/>
    </source>
</evidence>
<dbReference type="RefSeq" id="WP_008734361.1">
    <property type="nucleotide sequence ID" value="NZ_CP004387.1"/>
</dbReference>
<evidence type="ECO:0000256" key="1">
    <source>
        <dbReference type="SAM" id="MobiDB-lite"/>
    </source>
</evidence>
<keyword evidence="4" id="KW-1185">Reference proteome</keyword>
<dbReference type="HOGENOM" id="CLU_1745808_0_0_6"/>
<name>A0A0B4XIB5_9GAMM</name>
<protein>
    <recommendedName>
        <fullName evidence="5">DUF4124 domain-containing protein</fullName>
    </recommendedName>
</protein>
<accession>A0A0B4XIB5</accession>
<feature type="chain" id="PRO_5002098827" description="DUF4124 domain-containing protein" evidence="2">
    <location>
        <begin position="23"/>
        <end position="149"/>
    </location>
</feature>
<proteinExistence type="predicted"/>
<dbReference type="Proteomes" id="UP000006764">
    <property type="component" value="Chromosome"/>
</dbReference>
<organism evidence="3 4">
    <name type="scientific">Isoalcanivorax pacificus W11-5</name>
    <dbReference type="NCBI Taxonomy" id="391936"/>
    <lineage>
        <taxon>Bacteria</taxon>
        <taxon>Pseudomonadati</taxon>
        <taxon>Pseudomonadota</taxon>
        <taxon>Gammaproteobacteria</taxon>
        <taxon>Oceanospirillales</taxon>
        <taxon>Alcanivoracaceae</taxon>
        <taxon>Isoalcanivorax</taxon>
    </lineage>
</organism>
<feature type="compositionally biased region" description="Basic and acidic residues" evidence="1">
    <location>
        <begin position="93"/>
        <end position="112"/>
    </location>
</feature>
<dbReference type="OrthoDB" id="8901728at2"/>
<feature type="signal peptide" evidence="2">
    <location>
        <begin position="1"/>
        <end position="22"/>
    </location>
</feature>
<dbReference type="AlphaFoldDB" id="A0A0B4XIB5"/>
<sequence>MYRSISALFIPALLGCCLACQAGQIWRCQQNGQMVYVNQPCEGQGEPVELAPLGEISGMENRPAPRRAPPPARHNTTADTRRQSNDGPLGYGERSRLRQLQIERDGLQRDLQRGNVRGHTRTAIQDELRDISREIAPLERRARQYPSGP</sequence>
<evidence type="ECO:0000313" key="4">
    <source>
        <dbReference type="Proteomes" id="UP000006764"/>
    </source>
</evidence>
<evidence type="ECO:0008006" key="5">
    <source>
        <dbReference type="Google" id="ProtNLM"/>
    </source>
</evidence>
<dbReference type="KEGG" id="apac:S7S_00080"/>
<keyword evidence="2" id="KW-0732">Signal</keyword>